<organism evidence="2 3">
    <name type="scientific">Gracilibacillus ureilyticus</name>
    <dbReference type="NCBI Taxonomy" id="531814"/>
    <lineage>
        <taxon>Bacteria</taxon>
        <taxon>Bacillati</taxon>
        <taxon>Bacillota</taxon>
        <taxon>Bacilli</taxon>
        <taxon>Bacillales</taxon>
        <taxon>Bacillaceae</taxon>
        <taxon>Gracilibacillus</taxon>
    </lineage>
</organism>
<dbReference type="Pfam" id="PF08818">
    <property type="entry name" value="DUF1801"/>
    <property type="match status" value="1"/>
</dbReference>
<dbReference type="SUPFAM" id="SSF159888">
    <property type="entry name" value="YdhG-like"/>
    <property type="match status" value="1"/>
</dbReference>
<evidence type="ECO:0000259" key="1">
    <source>
        <dbReference type="Pfam" id="PF08818"/>
    </source>
</evidence>
<dbReference type="EMBL" id="FOGL01000004">
    <property type="protein sequence ID" value="SER44774.1"/>
    <property type="molecule type" value="Genomic_DNA"/>
</dbReference>
<dbReference type="InterPro" id="IPR014922">
    <property type="entry name" value="YdhG-like"/>
</dbReference>
<name>A0A1H9P938_9BACI</name>
<gene>
    <name evidence="2" type="ORF">SAMN04487944_104155</name>
</gene>
<feature type="domain" description="YdhG-like" evidence="1">
    <location>
        <begin position="15"/>
        <end position="131"/>
    </location>
</feature>
<dbReference type="RefSeq" id="WP_089740047.1">
    <property type="nucleotide sequence ID" value="NZ_FOGL01000004.1"/>
</dbReference>
<proteinExistence type="predicted"/>
<accession>A0A1H9P938</accession>
<dbReference type="AlphaFoldDB" id="A0A1H9P938"/>
<dbReference type="OrthoDB" id="9813231at2"/>
<sequence>MLTVENYIDKVDLKWKDAFVEIKKVIDENIPEGFELEMQYGMPSYVVPLFRYPDGYHCKQDTPLPFISIAAQKNHLALYHMGIYANGSLLEWFQNEYPNHMKTKLNMGKSCIRFTNPKKVPYQLIGELVSKVSVDEWIEMYENSQKDEKA</sequence>
<evidence type="ECO:0000313" key="3">
    <source>
        <dbReference type="Proteomes" id="UP000199687"/>
    </source>
</evidence>
<keyword evidence="3" id="KW-1185">Reference proteome</keyword>
<dbReference type="Proteomes" id="UP000199687">
    <property type="component" value="Unassembled WGS sequence"/>
</dbReference>
<dbReference type="Gene3D" id="3.90.1150.200">
    <property type="match status" value="1"/>
</dbReference>
<evidence type="ECO:0000313" key="2">
    <source>
        <dbReference type="EMBL" id="SER44774.1"/>
    </source>
</evidence>
<reference evidence="2 3" key="1">
    <citation type="submission" date="2016-10" db="EMBL/GenBank/DDBJ databases">
        <authorList>
            <person name="de Groot N.N."/>
        </authorList>
    </citation>
    <scope>NUCLEOTIDE SEQUENCE [LARGE SCALE GENOMIC DNA]</scope>
    <source>
        <strain evidence="2 3">CGMCC 1.7727</strain>
    </source>
</reference>
<protein>
    <recommendedName>
        <fullName evidence="1">YdhG-like domain-containing protein</fullName>
    </recommendedName>
</protein>